<comment type="caution">
    <text evidence="2">The sequence shown here is derived from an EMBL/GenBank/DDBJ whole genome shotgun (WGS) entry which is preliminary data.</text>
</comment>
<reference evidence="2" key="1">
    <citation type="journal article" date="2014" name="Int. J. Syst. Evol. Microbiol.">
        <title>Complete genome sequence of Corynebacterium casei LMG S-19264T (=DSM 44701T), isolated from a smear-ripened cheese.</title>
        <authorList>
            <consortium name="US DOE Joint Genome Institute (JGI-PGF)"/>
            <person name="Walter F."/>
            <person name="Albersmeier A."/>
            <person name="Kalinowski J."/>
            <person name="Ruckert C."/>
        </authorList>
    </citation>
    <scope>NUCLEOTIDE SEQUENCE</scope>
    <source>
        <strain evidence="2">JCM 4633</strain>
    </source>
</reference>
<dbReference type="EMBL" id="BMVB01000013">
    <property type="protein sequence ID" value="GHC58559.1"/>
    <property type="molecule type" value="Genomic_DNA"/>
</dbReference>
<feature type="compositionally biased region" description="Pro residues" evidence="1">
    <location>
        <begin position="11"/>
        <end position="28"/>
    </location>
</feature>
<proteinExistence type="predicted"/>
<dbReference type="AlphaFoldDB" id="A0A918TVJ0"/>
<organism evidence="2 3">
    <name type="scientific">Streptomyces cinnamoneus</name>
    <name type="common">Streptoverticillium cinnamoneum</name>
    <dbReference type="NCBI Taxonomy" id="53446"/>
    <lineage>
        <taxon>Bacteria</taxon>
        <taxon>Bacillati</taxon>
        <taxon>Actinomycetota</taxon>
        <taxon>Actinomycetes</taxon>
        <taxon>Kitasatosporales</taxon>
        <taxon>Streptomycetaceae</taxon>
        <taxon>Streptomyces</taxon>
        <taxon>Streptomyces cinnamoneus group</taxon>
    </lineage>
</organism>
<accession>A0A918TVJ0</accession>
<dbReference type="Proteomes" id="UP000646244">
    <property type="component" value="Unassembled WGS sequence"/>
</dbReference>
<sequence>MLTVSVVPTRSGPPPPPFPEVIPQPPAPMTHNASSAEGTTALRIRTPRTPAPLPPGDAHHRKQANARPSRESAK</sequence>
<gene>
    <name evidence="2" type="ORF">GCM10010507_39080</name>
</gene>
<name>A0A918TVJ0_STRCJ</name>
<evidence type="ECO:0000313" key="2">
    <source>
        <dbReference type="EMBL" id="GHC58559.1"/>
    </source>
</evidence>
<reference evidence="2" key="2">
    <citation type="submission" date="2020-09" db="EMBL/GenBank/DDBJ databases">
        <authorList>
            <person name="Sun Q."/>
            <person name="Ohkuma M."/>
        </authorList>
    </citation>
    <scope>NUCLEOTIDE SEQUENCE</scope>
    <source>
        <strain evidence="2">JCM 4633</strain>
    </source>
</reference>
<feature type="region of interest" description="Disordered" evidence="1">
    <location>
        <begin position="1"/>
        <end position="74"/>
    </location>
</feature>
<evidence type="ECO:0000313" key="3">
    <source>
        <dbReference type="Proteomes" id="UP000646244"/>
    </source>
</evidence>
<protein>
    <submittedName>
        <fullName evidence="2">Uncharacterized protein</fullName>
    </submittedName>
</protein>
<evidence type="ECO:0000256" key="1">
    <source>
        <dbReference type="SAM" id="MobiDB-lite"/>
    </source>
</evidence>